<dbReference type="Pfam" id="PF23467">
    <property type="entry name" value="WWE_5"/>
    <property type="match status" value="1"/>
</dbReference>
<protein>
    <recommendedName>
        <fullName evidence="1">RCD1 WWE domain-containing protein</fullName>
    </recommendedName>
</protein>
<dbReference type="AlphaFoldDB" id="A0A9J5WX19"/>
<gene>
    <name evidence="2" type="ORF">H5410_051020</name>
</gene>
<keyword evidence="3" id="KW-1185">Reference proteome</keyword>
<comment type="caution">
    <text evidence="2">The sequence shown here is derived from an EMBL/GenBank/DDBJ whole genome shotgun (WGS) entry which is preliminary data.</text>
</comment>
<dbReference type="Proteomes" id="UP000824120">
    <property type="component" value="Chromosome 10"/>
</dbReference>
<sequence>MTHTSEKVVDLQELFMKLGNELLKTLGRSTVSIKKGQCLMPLNALPCKHVMNSQWTDFLENIMSMAKKDLRIKRSATEVEFNGNNYMLDFFHMMLLDLKSEVQDVTMTEYYHVECLGVVGVEFPLFPSSYIAIYRCLMNYNGICFLAVKWDTLLGLEYLH</sequence>
<proteinExistence type="predicted"/>
<feature type="domain" description="RCD1 WWE" evidence="1">
    <location>
        <begin position="52"/>
        <end position="103"/>
    </location>
</feature>
<dbReference type="EMBL" id="JACXVP010000010">
    <property type="protein sequence ID" value="KAG5580393.1"/>
    <property type="molecule type" value="Genomic_DNA"/>
</dbReference>
<organism evidence="2 3">
    <name type="scientific">Solanum commersonii</name>
    <name type="common">Commerson's wild potato</name>
    <name type="synonym">Commerson's nightshade</name>
    <dbReference type="NCBI Taxonomy" id="4109"/>
    <lineage>
        <taxon>Eukaryota</taxon>
        <taxon>Viridiplantae</taxon>
        <taxon>Streptophyta</taxon>
        <taxon>Embryophyta</taxon>
        <taxon>Tracheophyta</taxon>
        <taxon>Spermatophyta</taxon>
        <taxon>Magnoliopsida</taxon>
        <taxon>eudicotyledons</taxon>
        <taxon>Gunneridae</taxon>
        <taxon>Pentapetalae</taxon>
        <taxon>asterids</taxon>
        <taxon>lamiids</taxon>
        <taxon>Solanales</taxon>
        <taxon>Solanaceae</taxon>
        <taxon>Solanoideae</taxon>
        <taxon>Solaneae</taxon>
        <taxon>Solanum</taxon>
    </lineage>
</organism>
<reference evidence="2 3" key="1">
    <citation type="submission" date="2020-09" db="EMBL/GenBank/DDBJ databases">
        <title>De no assembly of potato wild relative species, Solanum commersonii.</title>
        <authorList>
            <person name="Cho K."/>
        </authorList>
    </citation>
    <scope>NUCLEOTIDE SEQUENCE [LARGE SCALE GENOMIC DNA]</scope>
    <source>
        <strain evidence="2">LZ3.2</strain>
        <tissue evidence="2">Leaf</tissue>
    </source>
</reference>
<evidence type="ECO:0000259" key="1">
    <source>
        <dbReference type="Pfam" id="PF23467"/>
    </source>
</evidence>
<evidence type="ECO:0000313" key="2">
    <source>
        <dbReference type="EMBL" id="KAG5580393.1"/>
    </source>
</evidence>
<accession>A0A9J5WX19</accession>
<dbReference type="InterPro" id="IPR057823">
    <property type="entry name" value="WWE_RCD1"/>
</dbReference>
<evidence type="ECO:0000313" key="3">
    <source>
        <dbReference type="Proteomes" id="UP000824120"/>
    </source>
</evidence>
<name>A0A9J5WX19_SOLCO</name>